<dbReference type="OrthoDB" id="1435533at2759"/>
<evidence type="ECO:0000256" key="1">
    <source>
        <dbReference type="SAM" id="Phobius"/>
    </source>
</evidence>
<dbReference type="Proteomes" id="UP000829196">
    <property type="component" value="Unassembled WGS sequence"/>
</dbReference>
<organism evidence="2 3">
    <name type="scientific">Dendrobium nobile</name>
    <name type="common">Orchid</name>
    <dbReference type="NCBI Taxonomy" id="94219"/>
    <lineage>
        <taxon>Eukaryota</taxon>
        <taxon>Viridiplantae</taxon>
        <taxon>Streptophyta</taxon>
        <taxon>Embryophyta</taxon>
        <taxon>Tracheophyta</taxon>
        <taxon>Spermatophyta</taxon>
        <taxon>Magnoliopsida</taxon>
        <taxon>Liliopsida</taxon>
        <taxon>Asparagales</taxon>
        <taxon>Orchidaceae</taxon>
        <taxon>Epidendroideae</taxon>
        <taxon>Malaxideae</taxon>
        <taxon>Dendrobiinae</taxon>
        <taxon>Dendrobium</taxon>
    </lineage>
</organism>
<protein>
    <submittedName>
        <fullName evidence="2">Uncharacterized protein</fullName>
    </submittedName>
</protein>
<keyword evidence="1" id="KW-0812">Transmembrane</keyword>
<keyword evidence="3" id="KW-1185">Reference proteome</keyword>
<keyword evidence="1" id="KW-0472">Membrane</keyword>
<keyword evidence="1" id="KW-1133">Transmembrane helix</keyword>
<dbReference type="EMBL" id="JAGYWB010000016">
    <property type="protein sequence ID" value="KAI0496299.1"/>
    <property type="molecule type" value="Genomic_DNA"/>
</dbReference>
<feature type="transmembrane region" description="Helical" evidence="1">
    <location>
        <begin position="37"/>
        <end position="60"/>
    </location>
</feature>
<feature type="transmembrane region" description="Helical" evidence="1">
    <location>
        <begin position="12"/>
        <end position="31"/>
    </location>
</feature>
<accession>A0A8T3AJ00</accession>
<comment type="caution">
    <text evidence="2">The sequence shown here is derived from an EMBL/GenBank/DDBJ whole genome shotgun (WGS) entry which is preliminary data.</text>
</comment>
<name>A0A8T3AJ00_DENNO</name>
<proteinExistence type="predicted"/>
<reference evidence="2" key="1">
    <citation type="journal article" date="2022" name="Front. Genet.">
        <title>Chromosome-Scale Assembly of the Dendrobium nobile Genome Provides Insights Into the Molecular Mechanism of the Biosynthesis of the Medicinal Active Ingredient of Dendrobium.</title>
        <authorList>
            <person name="Xu Q."/>
            <person name="Niu S.-C."/>
            <person name="Li K.-L."/>
            <person name="Zheng P.-J."/>
            <person name="Zhang X.-J."/>
            <person name="Jia Y."/>
            <person name="Liu Y."/>
            <person name="Niu Y.-X."/>
            <person name="Yu L.-H."/>
            <person name="Chen D.-F."/>
            <person name="Zhang G.-Q."/>
        </authorList>
    </citation>
    <scope>NUCLEOTIDE SEQUENCE</scope>
    <source>
        <tissue evidence="2">Leaf</tissue>
    </source>
</reference>
<sequence length="166" mass="19271">MFCGQFRPDCFILKLTIFALFYLLLLEVLAYHEEEMVFVLVPNIAPGSCSFAVAECWFGYFHLKGVFGKKDELIGYPFDLSLCFGRIFSCRYRMEMNGDATAGPDGFTTKFFQKSWDIVKDDVILAVQDFFKGIRTEEFTRGIRFGFCFRFFFLCYFLSNFAGELS</sequence>
<evidence type="ECO:0000313" key="3">
    <source>
        <dbReference type="Proteomes" id="UP000829196"/>
    </source>
</evidence>
<dbReference type="AlphaFoldDB" id="A0A8T3AJ00"/>
<gene>
    <name evidence="2" type="ORF">KFK09_022613</name>
</gene>
<evidence type="ECO:0000313" key="2">
    <source>
        <dbReference type="EMBL" id="KAI0496299.1"/>
    </source>
</evidence>